<proteinExistence type="predicted"/>
<dbReference type="PANTHER" id="PTHR42957">
    <property type="entry name" value="HELICASE MJ1565-RELATED"/>
    <property type="match status" value="1"/>
</dbReference>
<reference evidence="2" key="1">
    <citation type="journal article" date="2015" name="Nature">
        <title>Complex archaea that bridge the gap between prokaryotes and eukaryotes.</title>
        <authorList>
            <person name="Spang A."/>
            <person name="Saw J.H."/>
            <person name="Jorgensen S.L."/>
            <person name="Zaremba-Niedzwiedzka K."/>
            <person name="Martijn J."/>
            <person name="Lind A.E."/>
            <person name="van Eijk R."/>
            <person name="Schleper C."/>
            <person name="Guy L."/>
            <person name="Ettema T.J."/>
        </authorList>
    </citation>
    <scope>NUCLEOTIDE SEQUENCE</scope>
</reference>
<dbReference type="CDD" id="cd01127">
    <property type="entry name" value="TrwB_TraG_TraD_VirD4"/>
    <property type="match status" value="1"/>
</dbReference>
<organism evidence="2">
    <name type="scientific">marine sediment metagenome</name>
    <dbReference type="NCBI Taxonomy" id="412755"/>
    <lineage>
        <taxon>unclassified sequences</taxon>
        <taxon>metagenomes</taxon>
        <taxon>ecological metagenomes</taxon>
    </lineage>
</organism>
<evidence type="ECO:0008006" key="3">
    <source>
        <dbReference type="Google" id="ProtNLM"/>
    </source>
</evidence>
<dbReference type="AlphaFoldDB" id="A0A0F9MJ31"/>
<evidence type="ECO:0000313" key="2">
    <source>
        <dbReference type="EMBL" id="KKM69212.1"/>
    </source>
</evidence>
<protein>
    <recommendedName>
        <fullName evidence="3">Helicase HerA central domain-containing protein</fullName>
    </recommendedName>
</protein>
<dbReference type="EMBL" id="LAZR01010029">
    <property type="protein sequence ID" value="KKM69212.1"/>
    <property type="molecule type" value="Genomic_DNA"/>
</dbReference>
<dbReference type="InterPro" id="IPR008571">
    <property type="entry name" value="HerA-like"/>
</dbReference>
<evidence type="ECO:0000256" key="1">
    <source>
        <dbReference type="SAM" id="Coils"/>
    </source>
</evidence>
<dbReference type="InterPro" id="IPR027417">
    <property type="entry name" value="P-loop_NTPase"/>
</dbReference>
<accession>A0A0F9MJ31</accession>
<dbReference type="Gene3D" id="3.40.50.300">
    <property type="entry name" value="P-loop containing nucleotide triphosphate hydrolases"/>
    <property type="match status" value="1"/>
</dbReference>
<dbReference type="PANTHER" id="PTHR42957:SF1">
    <property type="entry name" value="HELICASE MJ1565-RELATED"/>
    <property type="match status" value="1"/>
</dbReference>
<name>A0A0F9MJ31_9ZZZZ</name>
<feature type="non-terminal residue" evidence="2">
    <location>
        <position position="1"/>
    </location>
</feature>
<dbReference type="SUPFAM" id="SSF52540">
    <property type="entry name" value="P-loop containing nucleoside triphosphate hydrolases"/>
    <property type="match status" value="1"/>
</dbReference>
<comment type="caution">
    <text evidence="2">The sequence shown here is derived from an EMBL/GenBank/DDBJ whole genome shotgun (WGS) entry which is preliminary data.</text>
</comment>
<gene>
    <name evidence="2" type="ORF">LCGC14_1453210</name>
</gene>
<keyword evidence="1" id="KW-0175">Coiled coil</keyword>
<sequence>AMVNAPKALWHPVLVILDEAHVFAPEKSKSESVGAVIDMETRGRKRGFCLIPATQRLSKLNKDVAAECNNKMIGRTGLDIDMKRAAEELGFVSKQQMLGLRDLAPGEFYAFGPALCRSVQKIKVGNVQTTHPRSGDKIKSFTPAPTSRVKAVLTKLKDLPQQAETETKTLEEAKAKIRKLEREIRTAPVKTDDKAVERAFKEGARKSQAEADRLRVLFNKALGFGNVAEMALKKLIGLLDEVPSKSVKVVANGIKVAVEPHVHRTLIVPKEAKPVEGDGQLGRCERAILGFLISYPGKVFSKVQVAVMSGYSHSSGGFNNALGKLNSMGLIQRDNGMLMNDGGSDLSGLGVEPQSGNLNSWIARLSKCERAIFQYLSENGETDKLNLGGATNYSPTSGGFNNALGRLNSLGLIKRTGNGVIQINPEISEL</sequence>
<feature type="coiled-coil region" evidence="1">
    <location>
        <begin position="163"/>
        <end position="190"/>
    </location>
</feature>